<feature type="transmembrane region" description="Helical" evidence="2">
    <location>
        <begin position="191"/>
        <end position="215"/>
    </location>
</feature>
<proteinExistence type="predicted"/>
<evidence type="ECO:0000256" key="2">
    <source>
        <dbReference type="SAM" id="Phobius"/>
    </source>
</evidence>
<name>A0A8H3GZ90_9AGAM</name>
<feature type="transmembrane region" description="Helical" evidence="2">
    <location>
        <begin position="221"/>
        <end position="244"/>
    </location>
</feature>
<feature type="region of interest" description="Disordered" evidence="1">
    <location>
        <begin position="291"/>
        <end position="325"/>
    </location>
</feature>
<keyword evidence="2" id="KW-0812">Transmembrane</keyword>
<evidence type="ECO:0000313" key="4">
    <source>
        <dbReference type="Proteomes" id="UP000663888"/>
    </source>
</evidence>
<sequence>MSQGSYVLSVKSLFGLALMQSTVQGVLIPMLSSFLTTKSEHQLWFKIYVVLINVLALAQTIIHIVHAFDALNGIPERTILVAVPPVLTGLICAAVQTFFIHRCWRIYQQRFLAIMPLLLLWLAAFVSNIILGASTGKPVQSRLFEARPGTSIPVMVWFWLISSLIFDSITTSSTIIYIYRMGTVSDGNRSILVAVWNVIWASATPPFVLTIIAVIEELSLAARILTTAMIAKVFVLSLMINLVGREYIRRLFERPCPSLPTDLRSSQTQTAWADGSAIGQVHTVDVELQPTGRPKAIGSNTNDSGDLHPDNASTKPPTIVKRESDLGHTVHSIDLTWKPVS</sequence>
<reference evidence="3" key="1">
    <citation type="submission" date="2021-01" db="EMBL/GenBank/DDBJ databases">
        <authorList>
            <person name="Kaushik A."/>
        </authorList>
    </citation>
    <scope>NUCLEOTIDE SEQUENCE</scope>
    <source>
        <strain evidence="3">AG4-R118</strain>
    </source>
</reference>
<keyword evidence="2" id="KW-0472">Membrane</keyword>
<gene>
    <name evidence="3" type="ORF">RDB_LOCUS111307</name>
</gene>
<feature type="transmembrane region" description="Helical" evidence="2">
    <location>
        <begin position="43"/>
        <end position="66"/>
    </location>
</feature>
<evidence type="ECO:0000256" key="1">
    <source>
        <dbReference type="SAM" id="MobiDB-lite"/>
    </source>
</evidence>
<feature type="transmembrane region" description="Helical" evidence="2">
    <location>
        <begin position="12"/>
        <end position="31"/>
    </location>
</feature>
<protein>
    <submittedName>
        <fullName evidence="3">Uncharacterized protein</fullName>
    </submittedName>
</protein>
<comment type="caution">
    <text evidence="3">The sequence shown here is derived from an EMBL/GenBank/DDBJ whole genome shotgun (WGS) entry which is preliminary data.</text>
</comment>
<dbReference type="OrthoDB" id="1925334at2759"/>
<keyword evidence="2" id="KW-1133">Transmembrane helix</keyword>
<evidence type="ECO:0000313" key="3">
    <source>
        <dbReference type="EMBL" id="CAE6473383.1"/>
    </source>
</evidence>
<dbReference type="EMBL" id="CAJMWX010001187">
    <property type="protein sequence ID" value="CAE6473383.1"/>
    <property type="molecule type" value="Genomic_DNA"/>
</dbReference>
<organism evidence="3 4">
    <name type="scientific">Rhizoctonia solani</name>
    <dbReference type="NCBI Taxonomy" id="456999"/>
    <lineage>
        <taxon>Eukaryota</taxon>
        <taxon>Fungi</taxon>
        <taxon>Dikarya</taxon>
        <taxon>Basidiomycota</taxon>
        <taxon>Agaricomycotina</taxon>
        <taxon>Agaricomycetes</taxon>
        <taxon>Cantharellales</taxon>
        <taxon>Ceratobasidiaceae</taxon>
        <taxon>Rhizoctonia</taxon>
    </lineage>
</organism>
<accession>A0A8H3GZ90</accession>
<dbReference type="AlphaFoldDB" id="A0A8H3GZ90"/>
<feature type="transmembrane region" description="Helical" evidence="2">
    <location>
        <begin position="78"/>
        <end position="99"/>
    </location>
</feature>
<feature type="transmembrane region" description="Helical" evidence="2">
    <location>
        <begin position="154"/>
        <end position="179"/>
    </location>
</feature>
<feature type="transmembrane region" description="Helical" evidence="2">
    <location>
        <begin position="111"/>
        <end position="134"/>
    </location>
</feature>
<dbReference type="Proteomes" id="UP000663888">
    <property type="component" value="Unassembled WGS sequence"/>
</dbReference>